<dbReference type="GO" id="GO:0003824">
    <property type="term" value="F:catalytic activity"/>
    <property type="evidence" value="ECO:0007669"/>
    <property type="project" value="InterPro"/>
</dbReference>
<dbReference type="OrthoDB" id="9792278at2"/>
<keyword evidence="1" id="KW-0732">Signal</keyword>
<evidence type="ECO:0000259" key="2">
    <source>
        <dbReference type="Pfam" id="PF01048"/>
    </source>
</evidence>
<evidence type="ECO:0000313" key="3">
    <source>
        <dbReference type="EMBL" id="RZU01076.1"/>
    </source>
</evidence>
<sequence>MRALHKPLAATALLLALASQSANASPRCLTDCTPRIGIVSAFGAEADILVEQTRNPRTHTINGKRFTTGTLRGNRVVIVLSGVSMVNATMVTQQLLDHFRIERLVMSGIAGGVNPANHVGDVTVPDRWAMPMEVFWNANSTLPAPCGSPRDLGCLGLKLATGADGQPLPPFVLRAPSGEPVETGLFMRQNYVLNNANAPAGGFMFDYPVDARMLAVARTLAPRLERCGPRARRADGTLDEALCVKQQPRLLVGGRGVSATVFLANPQYRAYLHEVLQAQSFEMETAALAHVAHANGVPYIAFRSLSDLAGGEGFDADVGALFASGLAEANEAEVTLAFLEAWGAAQRRPSPARGLARK</sequence>
<organism evidence="3 4">
    <name type="scientific">Rivibacter subsaxonicus</name>
    <dbReference type="NCBI Taxonomy" id="457575"/>
    <lineage>
        <taxon>Bacteria</taxon>
        <taxon>Pseudomonadati</taxon>
        <taxon>Pseudomonadota</taxon>
        <taxon>Betaproteobacteria</taxon>
        <taxon>Burkholderiales</taxon>
        <taxon>Rivibacter</taxon>
    </lineage>
</organism>
<evidence type="ECO:0000256" key="1">
    <source>
        <dbReference type="SAM" id="SignalP"/>
    </source>
</evidence>
<keyword evidence="4" id="KW-1185">Reference proteome</keyword>
<dbReference type="InterPro" id="IPR035994">
    <property type="entry name" value="Nucleoside_phosphorylase_sf"/>
</dbReference>
<evidence type="ECO:0000313" key="4">
    <source>
        <dbReference type="Proteomes" id="UP000293671"/>
    </source>
</evidence>
<name>A0A4V2FU87_9BURK</name>
<dbReference type="AlphaFoldDB" id="A0A4V2FU87"/>
<dbReference type="Gene3D" id="3.40.50.1580">
    <property type="entry name" value="Nucleoside phosphorylase domain"/>
    <property type="match status" value="1"/>
</dbReference>
<protein>
    <submittedName>
        <fullName evidence="3">Adenosylhomocysteine nucleosidase</fullName>
    </submittedName>
</protein>
<reference evidence="3 4" key="1">
    <citation type="submission" date="2019-02" db="EMBL/GenBank/DDBJ databases">
        <title>Genomic Encyclopedia of Type Strains, Phase IV (KMG-IV): sequencing the most valuable type-strain genomes for metagenomic binning, comparative biology and taxonomic classification.</title>
        <authorList>
            <person name="Goeker M."/>
        </authorList>
    </citation>
    <scope>NUCLEOTIDE SEQUENCE [LARGE SCALE GENOMIC DNA]</scope>
    <source>
        <strain evidence="3 4">DSM 19570</strain>
    </source>
</reference>
<dbReference type="Pfam" id="PF01048">
    <property type="entry name" value="PNP_UDP_1"/>
    <property type="match status" value="1"/>
</dbReference>
<comment type="caution">
    <text evidence="3">The sequence shown here is derived from an EMBL/GenBank/DDBJ whole genome shotgun (WGS) entry which is preliminary data.</text>
</comment>
<accession>A0A4V2FU87</accession>
<feature type="chain" id="PRO_5020277163" evidence="1">
    <location>
        <begin position="25"/>
        <end position="358"/>
    </location>
</feature>
<dbReference type="SUPFAM" id="SSF53167">
    <property type="entry name" value="Purine and uridine phosphorylases"/>
    <property type="match status" value="1"/>
</dbReference>
<dbReference type="RefSeq" id="WP_130431489.1">
    <property type="nucleotide sequence ID" value="NZ_SHKP01000005.1"/>
</dbReference>
<dbReference type="GO" id="GO:0009116">
    <property type="term" value="P:nucleoside metabolic process"/>
    <property type="evidence" value="ECO:0007669"/>
    <property type="project" value="InterPro"/>
</dbReference>
<dbReference type="Proteomes" id="UP000293671">
    <property type="component" value="Unassembled WGS sequence"/>
</dbReference>
<dbReference type="CDD" id="cd09008">
    <property type="entry name" value="MTAN"/>
    <property type="match status" value="1"/>
</dbReference>
<gene>
    <name evidence="3" type="ORF">EV670_1790</name>
</gene>
<dbReference type="EMBL" id="SHKP01000005">
    <property type="protein sequence ID" value="RZU01076.1"/>
    <property type="molecule type" value="Genomic_DNA"/>
</dbReference>
<feature type="domain" description="Nucleoside phosphorylase" evidence="2">
    <location>
        <begin position="35"/>
        <end position="312"/>
    </location>
</feature>
<dbReference type="InterPro" id="IPR000845">
    <property type="entry name" value="Nucleoside_phosphorylase_d"/>
</dbReference>
<dbReference type="PANTHER" id="PTHR21234">
    <property type="entry name" value="PURINE NUCLEOSIDE PHOSPHORYLASE"/>
    <property type="match status" value="1"/>
</dbReference>
<feature type="signal peptide" evidence="1">
    <location>
        <begin position="1"/>
        <end position="24"/>
    </location>
</feature>
<dbReference type="PANTHER" id="PTHR21234:SF42">
    <property type="entry name" value="PHOSPHORYLASE SUPERFAMILY PROTEIN"/>
    <property type="match status" value="1"/>
</dbReference>
<proteinExistence type="predicted"/>